<protein>
    <submittedName>
        <fullName evidence="2">Uncharacterized protein</fullName>
    </submittedName>
</protein>
<reference evidence="3" key="1">
    <citation type="journal article" date="2019" name="Int. J. Syst. Evol. Microbiol.">
        <title>The Global Catalogue of Microorganisms (GCM) 10K type strain sequencing project: providing services to taxonomists for standard genome sequencing and annotation.</title>
        <authorList>
            <consortium name="The Broad Institute Genomics Platform"/>
            <consortium name="The Broad Institute Genome Sequencing Center for Infectious Disease"/>
            <person name="Wu L."/>
            <person name="Ma J."/>
        </authorList>
    </citation>
    <scope>NUCLEOTIDE SEQUENCE [LARGE SCALE GENOMIC DNA]</scope>
    <source>
        <strain evidence="3">CGMCC-1.15741</strain>
    </source>
</reference>
<accession>A0ABW1SAQ7</accession>
<evidence type="ECO:0000256" key="1">
    <source>
        <dbReference type="SAM" id="MobiDB-lite"/>
    </source>
</evidence>
<organism evidence="2 3">
    <name type="scientific">Ponticaulis profundi</name>
    <dbReference type="NCBI Taxonomy" id="2665222"/>
    <lineage>
        <taxon>Bacteria</taxon>
        <taxon>Pseudomonadati</taxon>
        <taxon>Pseudomonadota</taxon>
        <taxon>Alphaproteobacteria</taxon>
        <taxon>Hyphomonadales</taxon>
        <taxon>Hyphomonadaceae</taxon>
        <taxon>Ponticaulis</taxon>
    </lineage>
</organism>
<sequence>MYDLMRERQSDSDLPETNSAAFSASEDEIRAFQIHLIQLFVKTERKPPHLRTH</sequence>
<comment type="caution">
    <text evidence="2">The sequence shown here is derived from an EMBL/GenBank/DDBJ whole genome shotgun (WGS) entry which is preliminary data.</text>
</comment>
<dbReference type="Proteomes" id="UP001596303">
    <property type="component" value="Unassembled WGS sequence"/>
</dbReference>
<evidence type="ECO:0000313" key="2">
    <source>
        <dbReference type="EMBL" id="MFC6198366.1"/>
    </source>
</evidence>
<feature type="region of interest" description="Disordered" evidence="1">
    <location>
        <begin position="1"/>
        <end position="20"/>
    </location>
</feature>
<name>A0ABW1SAQ7_9PROT</name>
<feature type="compositionally biased region" description="Basic and acidic residues" evidence="1">
    <location>
        <begin position="1"/>
        <end position="11"/>
    </location>
</feature>
<gene>
    <name evidence="2" type="ORF">ACFQDM_09760</name>
</gene>
<dbReference type="EMBL" id="JBHSSW010000012">
    <property type="protein sequence ID" value="MFC6198366.1"/>
    <property type="molecule type" value="Genomic_DNA"/>
</dbReference>
<keyword evidence="3" id="KW-1185">Reference proteome</keyword>
<evidence type="ECO:0000313" key="3">
    <source>
        <dbReference type="Proteomes" id="UP001596303"/>
    </source>
</evidence>
<proteinExistence type="predicted"/>